<dbReference type="Pfam" id="PF13487">
    <property type="entry name" value="HD_5"/>
    <property type="match status" value="1"/>
</dbReference>
<dbReference type="Gene3D" id="1.10.3210.10">
    <property type="entry name" value="Hypothetical protein af1432"/>
    <property type="match status" value="1"/>
</dbReference>
<dbReference type="NCBIfam" id="TIGR00277">
    <property type="entry name" value="HDIG"/>
    <property type="match status" value="1"/>
</dbReference>
<gene>
    <name evidence="2" type="ORF">MJA45_20530</name>
</gene>
<dbReference type="PANTHER" id="PTHR43155">
    <property type="entry name" value="CYCLIC DI-GMP PHOSPHODIESTERASE PA4108-RELATED"/>
    <property type="match status" value="1"/>
</dbReference>
<keyword evidence="3" id="KW-1185">Reference proteome</keyword>
<dbReference type="RefSeq" id="WP_315603763.1">
    <property type="nucleotide sequence ID" value="NZ_CP130318.1"/>
</dbReference>
<dbReference type="SUPFAM" id="SSF109604">
    <property type="entry name" value="HD-domain/PDEase-like"/>
    <property type="match status" value="1"/>
</dbReference>
<dbReference type="KEGG" id="paun:MJA45_20530"/>
<evidence type="ECO:0000259" key="1">
    <source>
        <dbReference type="PROSITE" id="PS51832"/>
    </source>
</evidence>
<dbReference type="InterPro" id="IPR006675">
    <property type="entry name" value="HDIG_dom"/>
</dbReference>
<keyword evidence="2" id="KW-0378">Hydrolase</keyword>
<dbReference type="EMBL" id="CP130318">
    <property type="protein sequence ID" value="WNQ09989.1"/>
    <property type="molecule type" value="Genomic_DNA"/>
</dbReference>
<name>A0AA96RGF5_9BACL</name>
<accession>A0AA96RGF5</accession>
<dbReference type="InterPro" id="IPR003607">
    <property type="entry name" value="HD/PDEase_dom"/>
</dbReference>
<dbReference type="AlphaFoldDB" id="A0AA96RGF5"/>
<proteinExistence type="predicted"/>
<protein>
    <submittedName>
        <fullName evidence="2">HD-GYP domain-containing protein</fullName>
        <ecNumber evidence="2">3.1.4.-</ecNumber>
    </submittedName>
</protein>
<evidence type="ECO:0000313" key="2">
    <source>
        <dbReference type="EMBL" id="WNQ09989.1"/>
    </source>
</evidence>
<organism evidence="2 3">
    <name type="scientific">Paenibacillus aurantius</name>
    <dbReference type="NCBI Taxonomy" id="2918900"/>
    <lineage>
        <taxon>Bacteria</taxon>
        <taxon>Bacillati</taxon>
        <taxon>Bacillota</taxon>
        <taxon>Bacilli</taxon>
        <taxon>Bacillales</taxon>
        <taxon>Paenibacillaceae</taxon>
        <taxon>Paenibacillus</taxon>
    </lineage>
</organism>
<dbReference type="Proteomes" id="UP001305702">
    <property type="component" value="Chromosome"/>
</dbReference>
<feature type="domain" description="HD-GYP" evidence="1">
    <location>
        <begin position="108"/>
        <end position="303"/>
    </location>
</feature>
<dbReference type="CDD" id="cd00077">
    <property type="entry name" value="HDc"/>
    <property type="match status" value="1"/>
</dbReference>
<sequence length="345" mass="38163">MRVHVMDLQAGDELEKDVYNDYGLLILSKGTVLDAAAIAKLLHHNIGYVATLSGSPLPSGSVPAIANEETNRLFETAYEAVKGLFAQALEKGVVDEAVIEEAYAPLARNINCQTDVVSLLLTLNQKDEYTYQHCVQVGMISYFLAKWSGRSEADAAMAGKAGYLHDIGKSRIPDSILNKPGKLTEEEFAEIKLHPVYGHEILIRSLDSSLPAVAALQHHERLDGSGYPSGLRGDAIHPISKIVAIADIYSAMISSRVYQKERDLLHVLKELHRLSFSELDPILTHLFIQKMLPNLIGKQVVLDSGMTGNIVMTNPTDYFRPLIRVQNEFIDLSQQITVQIEKIYA</sequence>
<dbReference type="PROSITE" id="PS51832">
    <property type="entry name" value="HD_GYP"/>
    <property type="match status" value="1"/>
</dbReference>
<evidence type="ECO:0000313" key="3">
    <source>
        <dbReference type="Proteomes" id="UP001305702"/>
    </source>
</evidence>
<dbReference type="SMART" id="SM00471">
    <property type="entry name" value="HDc"/>
    <property type="match status" value="1"/>
</dbReference>
<dbReference type="InterPro" id="IPR037522">
    <property type="entry name" value="HD_GYP_dom"/>
</dbReference>
<reference evidence="2 3" key="1">
    <citation type="submission" date="2022-02" db="EMBL/GenBank/DDBJ databases">
        <title>Paenibacillus sp. MBLB1776 Whole Genome Shotgun Sequencing.</title>
        <authorList>
            <person name="Hwang C.Y."/>
            <person name="Cho E.-S."/>
            <person name="Seo M.-J."/>
        </authorList>
    </citation>
    <scope>NUCLEOTIDE SEQUENCE [LARGE SCALE GENOMIC DNA]</scope>
    <source>
        <strain evidence="2 3">MBLB1776</strain>
    </source>
</reference>
<dbReference type="PANTHER" id="PTHR43155:SF2">
    <property type="entry name" value="CYCLIC DI-GMP PHOSPHODIESTERASE PA4108"/>
    <property type="match status" value="1"/>
</dbReference>
<dbReference type="GO" id="GO:0016787">
    <property type="term" value="F:hydrolase activity"/>
    <property type="evidence" value="ECO:0007669"/>
    <property type="project" value="UniProtKB-KW"/>
</dbReference>
<dbReference type="EC" id="3.1.4.-" evidence="2"/>